<dbReference type="Gene3D" id="1.20.5.340">
    <property type="match status" value="1"/>
</dbReference>
<keyword evidence="4" id="KW-1185">Reference proteome</keyword>
<proteinExistence type="predicted"/>
<evidence type="ECO:0000313" key="4">
    <source>
        <dbReference type="Proteomes" id="UP000475582"/>
    </source>
</evidence>
<comment type="caution">
    <text evidence="3">The sequence shown here is derived from an EMBL/GenBank/DDBJ whole genome shotgun (WGS) entry which is preliminary data.</text>
</comment>
<organism evidence="3 4">
    <name type="scientific">Duganella radicis</name>
    <dbReference type="NCBI Taxonomy" id="551988"/>
    <lineage>
        <taxon>Bacteria</taxon>
        <taxon>Pseudomonadati</taxon>
        <taxon>Pseudomonadota</taxon>
        <taxon>Betaproteobacteria</taxon>
        <taxon>Burkholderiales</taxon>
        <taxon>Oxalobacteraceae</taxon>
        <taxon>Telluria group</taxon>
        <taxon>Duganella</taxon>
    </lineage>
</organism>
<evidence type="ECO:0000256" key="1">
    <source>
        <dbReference type="SAM" id="Coils"/>
    </source>
</evidence>
<gene>
    <name evidence="3" type="ORF">GM676_00865</name>
</gene>
<name>A0A6L6PAS2_9BURK</name>
<keyword evidence="1" id="KW-0175">Coiled coil</keyword>
<dbReference type="Proteomes" id="UP000475582">
    <property type="component" value="Unassembled WGS sequence"/>
</dbReference>
<dbReference type="OrthoDB" id="8780950at2"/>
<protein>
    <submittedName>
        <fullName evidence="3">Uncharacterized protein</fullName>
    </submittedName>
</protein>
<reference evidence="3 4" key="1">
    <citation type="submission" date="2019-11" db="EMBL/GenBank/DDBJ databases">
        <title>Type strains purchased from KCTC, JCM and DSMZ.</title>
        <authorList>
            <person name="Lu H."/>
        </authorList>
    </citation>
    <scope>NUCLEOTIDE SEQUENCE [LARGE SCALE GENOMIC DNA]</scope>
    <source>
        <strain evidence="3 4">KCTC 22382</strain>
    </source>
</reference>
<dbReference type="RefSeq" id="WP_155461491.1">
    <property type="nucleotide sequence ID" value="NZ_WNKY01000001.1"/>
</dbReference>
<evidence type="ECO:0000313" key="3">
    <source>
        <dbReference type="EMBL" id="MTV36136.1"/>
    </source>
</evidence>
<feature type="transmembrane region" description="Helical" evidence="2">
    <location>
        <begin position="56"/>
        <end position="78"/>
    </location>
</feature>
<dbReference type="AlphaFoldDB" id="A0A6L6PAS2"/>
<keyword evidence="2" id="KW-0472">Membrane</keyword>
<evidence type="ECO:0000256" key="2">
    <source>
        <dbReference type="SAM" id="Phobius"/>
    </source>
</evidence>
<accession>A0A6L6PAS2</accession>
<dbReference type="EMBL" id="WNKY01000001">
    <property type="protein sequence ID" value="MTV36136.1"/>
    <property type="molecule type" value="Genomic_DNA"/>
</dbReference>
<keyword evidence="2" id="KW-0812">Transmembrane</keyword>
<sequence>MTREEVDAKIVASEARTDTSFAALIGKLDVLIARMDNFDLELRQIKADMADLKKTIILTIVSTGLAVVFGVAGFNATLLNNMTASFESGKDAGQWRSEVNQRLDQTNQRLDQTIQRVDQTNQKLDETIRKLDEMLAAHEARLNEISADVKALKQERASGRK</sequence>
<feature type="coiled-coil region" evidence="1">
    <location>
        <begin position="96"/>
        <end position="155"/>
    </location>
</feature>
<keyword evidence="2" id="KW-1133">Transmembrane helix</keyword>